<gene>
    <name evidence="3" type="ORF">MOO44_06000</name>
</gene>
<reference evidence="3" key="1">
    <citation type="journal article" date="2022" name="Int. J. Syst. Evol. Microbiol.">
        <title>Apilactobacillus apisilvae sp. nov., Nicolia spurrieriana gen. nov. sp. nov., Bombilactobacillus folatiphilus sp. nov. and Bombilactobacillus thymidiniphilus sp. nov., four new lactic acid bacterial isolates from stingless bees Tetragonula carbonaria and Austroplebeia australis.</title>
        <authorList>
            <person name="Oliphant S.A."/>
            <person name="Watson-Haigh N.S."/>
            <person name="Sumby K.M."/>
            <person name="Gardner J."/>
            <person name="Groom S."/>
            <person name="Jiranek V."/>
        </authorList>
    </citation>
    <scope>NUCLEOTIDE SEQUENCE</scope>
    <source>
        <strain evidence="3">SGEP1_A5</strain>
    </source>
</reference>
<feature type="compositionally biased region" description="Polar residues" evidence="1">
    <location>
        <begin position="21"/>
        <end position="30"/>
    </location>
</feature>
<evidence type="ECO:0000256" key="1">
    <source>
        <dbReference type="SAM" id="MobiDB-lite"/>
    </source>
</evidence>
<keyword evidence="4" id="KW-1185">Reference proteome</keyword>
<feature type="transmembrane region" description="Helical" evidence="2">
    <location>
        <begin position="66"/>
        <end position="85"/>
    </location>
</feature>
<dbReference type="AlphaFoldDB" id="A0A976X564"/>
<evidence type="ECO:0000256" key="2">
    <source>
        <dbReference type="SAM" id="Phobius"/>
    </source>
</evidence>
<name>A0A976X564_9LACO</name>
<evidence type="ECO:0000313" key="3">
    <source>
        <dbReference type="EMBL" id="UQS86444.1"/>
    </source>
</evidence>
<dbReference type="Proteomes" id="UP000831181">
    <property type="component" value="Chromosome"/>
</dbReference>
<keyword evidence="2" id="KW-0812">Transmembrane</keyword>
<evidence type="ECO:0000313" key="4">
    <source>
        <dbReference type="Proteomes" id="UP000831181"/>
    </source>
</evidence>
<protein>
    <submittedName>
        <fullName evidence="3">Uncharacterized protein</fullName>
    </submittedName>
</protein>
<proteinExistence type="predicted"/>
<dbReference type="KEGG" id="lbe:MOO44_06000"/>
<feature type="region of interest" description="Disordered" evidence="1">
    <location>
        <begin position="13"/>
        <end position="34"/>
    </location>
</feature>
<dbReference type="EMBL" id="CP093361">
    <property type="protein sequence ID" value="UQS86444.1"/>
    <property type="molecule type" value="Genomic_DNA"/>
</dbReference>
<keyword evidence="2" id="KW-1133">Transmembrane helix</keyword>
<sequence length="86" mass="10144">MTRKQYRKIKENNDNLDDLDSSATQFSSDEPLSRQRLRQNKLWEDQATKQQIAEQRSKRIAHRLDTLIILLGIGILIVFLVLFFVN</sequence>
<organism evidence="3 4">
    <name type="scientific">Nicoliella spurrieriana</name>
    <dbReference type="NCBI Taxonomy" id="2925830"/>
    <lineage>
        <taxon>Bacteria</taxon>
        <taxon>Bacillati</taxon>
        <taxon>Bacillota</taxon>
        <taxon>Bacilli</taxon>
        <taxon>Lactobacillales</taxon>
        <taxon>Lactobacillaceae</taxon>
        <taxon>Nicoliella</taxon>
    </lineage>
</organism>
<keyword evidence="2" id="KW-0472">Membrane</keyword>
<accession>A0A976X564</accession>